<evidence type="ECO:0000256" key="4">
    <source>
        <dbReference type="ARBA" id="ARBA00023125"/>
    </source>
</evidence>
<dbReference type="Gene3D" id="1.10.1740.10">
    <property type="match status" value="1"/>
</dbReference>
<dbReference type="SUPFAM" id="SSF88659">
    <property type="entry name" value="Sigma3 and sigma4 domains of RNA polymerase sigma factors"/>
    <property type="match status" value="1"/>
</dbReference>
<name>A0ABX5LTP0_9GAMM</name>
<dbReference type="EMBL" id="LAPT01000088">
    <property type="protein sequence ID" value="PXF30022.1"/>
    <property type="molecule type" value="Genomic_DNA"/>
</dbReference>
<evidence type="ECO:0000256" key="2">
    <source>
        <dbReference type="ARBA" id="ARBA00023015"/>
    </source>
</evidence>
<dbReference type="InterPro" id="IPR007627">
    <property type="entry name" value="RNA_pol_sigma70_r2"/>
</dbReference>
<comment type="similarity">
    <text evidence="1">Belongs to the sigma-70 factor family. ECF subfamily.</text>
</comment>
<dbReference type="InterPro" id="IPR014289">
    <property type="entry name" value="RNA_pol_sigma-24-rel"/>
</dbReference>
<keyword evidence="3" id="KW-0731">Sigma factor</keyword>
<feature type="domain" description="RNA polymerase sigma factor 70 region 4 type 2" evidence="7">
    <location>
        <begin position="138"/>
        <end position="188"/>
    </location>
</feature>
<dbReference type="InterPro" id="IPR036388">
    <property type="entry name" value="WH-like_DNA-bd_sf"/>
</dbReference>
<comment type="caution">
    <text evidence="8">The sequence shown here is derived from an EMBL/GenBank/DDBJ whole genome shotgun (WGS) entry which is preliminary data.</text>
</comment>
<dbReference type="PANTHER" id="PTHR43133">
    <property type="entry name" value="RNA POLYMERASE ECF-TYPE SIGMA FACTO"/>
    <property type="match status" value="1"/>
</dbReference>
<dbReference type="SUPFAM" id="SSF88946">
    <property type="entry name" value="Sigma2 domain of RNA polymerase sigma factors"/>
    <property type="match status" value="1"/>
</dbReference>
<evidence type="ECO:0000259" key="6">
    <source>
        <dbReference type="Pfam" id="PF04542"/>
    </source>
</evidence>
<evidence type="ECO:0000313" key="9">
    <source>
        <dbReference type="Proteomes" id="UP000248090"/>
    </source>
</evidence>
<evidence type="ECO:0000256" key="3">
    <source>
        <dbReference type="ARBA" id="ARBA00023082"/>
    </source>
</evidence>
<keyword evidence="5" id="KW-0804">Transcription</keyword>
<keyword evidence="4" id="KW-0238">DNA-binding</keyword>
<evidence type="ECO:0000256" key="5">
    <source>
        <dbReference type="ARBA" id="ARBA00023163"/>
    </source>
</evidence>
<dbReference type="InterPro" id="IPR013249">
    <property type="entry name" value="RNA_pol_sigma70_r4_t2"/>
</dbReference>
<proteinExistence type="inferred from homology"/>
<dbReference type="NCBIfam" id="TIGR02937">
    <property type="entry name" value="sigma70-ECF"/>
    <property type="match status" value="1"/>
</dbReference>
<dbReference type="PANTHER" id="PTHR43133:SF8">
    <property type="entry name" value="RNA POLYMERASE SIGMA FACTOR HI_1459-RELATED"/>
    <property type="match status" value="1"/>
</dbReference>
<keyword evidence="9" id="KW-1185">Reference proteome</keyword>
<protein>
    <submittedName>
        <fullName evidence="8">RNA polymerase sigma factor</fullName>
    </submittedName>
</protein>
<evidence type="ECO:0000259" key="7">
    <source>
        <dbReference type="Pfam" id="PF08281"/>
    </source>
</evidence>
<evidence type="ECO:0000313" key="8">
    <source>
        <dbReference type="EMBL" id="PXF30022.1"/>
    </source>
</evidence>
<dbReference type="NCBIfam" id="TIGR02943">
    <property type="entry name" value="Sig70_famx1"/>
    <property type="match status" value="1"/>
</dbReference>
<dbReference type="InterPro" id="IPR014284">
    <property type="entry name" value="RNA_pol_sigma-70_dom"/>
</dbReference>
<accession>A0ABX5LTP0</accession>
<evidence type="ECO:0000256" key="1">
    <source>
        <dbReference type="ARBA" id="ARBA00010641"/>
    </source>
</evidence>
<dbReference type="InterPro" id="IPR013324">
    <property type="entry name" value="RNA_pol_sigma_r3/r4-like"/>
</dbReference>
<sequence length="203" mass="23524">MDVTAGMAERSQALLADNAFLDDLRGQMLKFARMQLRDEQLAEDAVQEAFVGALKNAAAFGRRAALKTWVFAILKNKITDILRARMRLVPLPGADEQSDDEVIDILFRDNGHWHKDVRPSKWQDPDEDMENSQFWQTFDMCLNALPERLARLFMMREFLELETEEICQSEEINQNSLNVSLYRARVRLRECLENHWFVGGSSK</sequence>
<gene>
    <name evidence="8" type="ORF">WH50_17635</name>
</gene>
<keyword evidence="2" id="KW-0805">Transcription regulation</keyword>
<reference evidence="8 9" key="1">
    <citation type="submission" date="2015-03" db="EMBL/GenBank/DDBJ databases">
        <authorList>
            <person name="Krishnan R."/>
            <person name="Midha S."/>
            <person name="Patil P.B."/>
            <person name="Rameshkumar N."/>
        </authorList>
    </citation>
    <scope>NUCLEOTIDE SEQUENCE [LARGE SCALE GENOMIC DNA]</scope>
    <source>
        <strain evidence="8 9">L1E11</strain>
    </source>
</reference>
<dbReference type="Pfam" id="PF04542">
    <property type="entry name" value="Sigma70_r2"/>
    <property type="match status" value="1"/>
</dbReference>
<feature type="domain" description="RNA polymerase sigma-70 region 2" evidence="6">
    <location>
        <begin position="24"/>
        <end position="87"/>
    </location>
</feature>
<dbReference type="RefSeq" id="WP_243410157.1">
    <property type="nucleotide sequence ID" value="NZ_CP177354.1"/>
</dbReference>
<dbReference type="InterPro" id="IPR013325">
    <property type="entry name" value="RNA_pol_sigma_r2"/>
</dbReference>
<dbReference type="Pfam" id="PF08281">
    <property type="entry name" value="Sigma70_r4_2"/>
    <property type="match status" value="1"/>
</dbReference>
<organism evidence="8 9">
    <name type="scientific">Pokkaliibacter plantistimulans</name>
    <dbReference type="NCBI Taxonomy" id="1635171"/>
    <lineage>
        <taxon>Bacteria</taxon>
        <taxon>Pseudomonadati</taxon>
        <taxon>Pseudomonadota</taxon>
        <taxon>Gammaproteobacteria</taxon>
        <taxon>Oceanospirillales</taxon>
        <taxon>Balneatrichaceae</taxon>
        <taxon>Pokkaliibacter</taxon>
    </lineage>
</organism>
<dbReference type="InterPro" id="IPR039425">
    <property type="entry name" value="RNA_pol_sigma-70-like"/>
</dbReference>
<dbReference type="Gene3D" id="1.10.10.10">
    <property type="entry name" value="Winged helix-like DNA-binding domain superfamily/Winged helix DNA-binding domain"/>
    <property type="match status" value="1"/>
</dbReference>
<dbReference type="Proteomes" id="UP000248090">
    <property type="component" value="Unassembled WGS sequence"/>
</dbReference>